<dbReference type="GO" id="GO:0016757">
    <property type="term" value="F:glycosyltransferase activity"/>
    <property type="evidence" value="ECO:0007669"/>
    <property type="project" value="UniProtKB-KW"/>
</dbReference>
<dbReference type="CDD" id="cd03801">
    <property type="entry name" value="GT4_PimA-like"/>
    <property type="match status" value="1"/>
</dbReference>
<dbReference type="InterPro" id="IPR050194">
    <property type="entry name" value="Glycosyltransferase_grp1"/>
</dbReference>
<evidence type="ECO:0000313" key="2">
    <source>
        <dbReference type="EMBL" id="MDM7858832.1"/>
    </source>
</evidence>
<dbReference type="PANTHER" id="PTHR45947">
    <property type="entry name" value="SULFOQUINOVOSYL TRANSFERASE SQD2"/>
    <property type="match status" value="1"/>
</dbReference>
<evidence type="ECO:0000259" key="1">
    <source>
        <dbReference type="Pfam" id="PF13579"/>
    </source>
</evidence>
<dbReference type="Gene3D" id="3.40.50.2000">
    <property type="entry name" value="Glycogen Phosphorylase B"/>
    <property type="match status" value="2"/>
</dbReference>
<comment type="caution">
    <text evidence="2">The sequence shown here is derived from an EMBL/GenBank/DDBJ whole genome shotgun (WGS) entry which is preliminary data.</text>
</comment>
<dbReference type="Proteomes" id="UP001241056">
    <property type="component" value="Unassembled WGS sequence"/>
</dbReference>
<evidence type="ECO:0000313" key="3">
    <source>
        <dbReference type="Proteomes" id="UP001241056"/>
    </source>
</evidence>
<dbReference type="PANTHER" id="PTHR45947:SF3">
    <property type="entry name" value="SULFOQUINOVOSYL TRANSFERASE SQD2"/>
    <property type="match status" value="1"/>
</dbReference>
<name>A0ABT7SRL5_9GAMM</name>
<dbReference type="EC" id="2.4.-.-" evidence="2"/>
<dbReference type="Pfam" id="PF13579">
    <property type="entry name" value="Glyco_trans_4_4"/>
    <property type="match status" value="1"/>
</dbReference>
<dbReference type="Pfam" id="PF13692">
    <property type="entry name" value="Glyco_trans_1_4"/>
    <property type="match status" value="1"/>
</dbReference>
<sequence length="356" mass="39818">MSKDVILDRYARLYEIPYQLARLGHEVRGYCLSYQESEQGTWQHKTEPGSLRWYSRGLGKLKFPELLGYPLAMLHALKEFQPDIIIAASDIPHVVLGGWLSNRLDIPFVADLYDNFEGFGQARIPGFVPALRRAVRHAGLVLTTSEPLRMKVITDYQATGSVITMPSTVDTNIFRTQDKLECRSILGLPEDAILIGTAGGLMADRGVGDIYQAWDVLQHTHPHIHLVLAGPADTSLAPPQHERVHYLGMLSHSDTAKLFAALDVGIIYLRDTPFGRYCFPQKAYEMQACGLPVIAANVGVMPHVLHELSSAIYEEKNPNDLIRALEFQLANRLLPSESIKDWAEIIVQLESQLINL</sequence>
<keyword evidence="3" id="KW-1185">Reference proteome</keyword>
<feature type="domain" description="Glycosyltransferase subfamily 4-like N-terminal" evidence="1">
    <location>
        <begin position="18"/>
        <end position="152"/>
    </location>
</feature>
<gene>
    <name evidence="2" type="ORF">QEZ41_11205</name>
</gene>
<keyword evidence="2" id="KW-0808">Transferase</keyword>
<dbReference type="SUPFAM" id="SSF53756">
    <property type="entry name" value="UDP-Glycosyltransferase/glycogen phosphorylase"/>
    <property type="match status" value="1"/>
</dbReference>
<reference evidence="2 3" key="1">
    <citation type="submission" date="2023-06" db="EMBL/GenBank/DDBJ databases">
        <title>Thiopseudomonas sp. CY1220 draft genome sequence.</title>
        <authorList>
            <person name="Zhao G."/>
            <person name="An M."/>
        </authorList>
    </citation>
    <scope>NUCLEOTIDE SEQUENCE [LARGE SCALE GENOMIC DNA]</scope>
    <source>
        <strain evidence="2 3">CY1220</strain>
    </source>
</reference>
<dbReference type="RefSeq" id="WP_289411682.1">
    <property type="nucleotide sequence ID" value="NZ_JAUCDY010000017.1"/>
</dbReference>
<organism evidence="2 3">
    <name type="scientific">Thiopseudomonas acetoxidans</name>
    <dbReference type="NCBI Taxonomy" id="3041622"/>
    <lineage>
        <taxon>Bacteria</taxon>
        <taxon>Pseudomonadati</taxon>
        <taxon>Pseudomonadota</taxon>
        <taxon>Gammaproteobacteria</taxon>
        <taxon>Pseudomonadales</taxon>
        <taxon>Pseudomonadaceae</taxon>
        <taxon>Thiopseudomonas</taxon>
    </lineage>
</organism>
<protein>
    <submittedName>
        <fullName evidence="2">Glycosyltransferase family 4 protein</fullName>
        <ecNumber evidence="2">2.4.-.-</ecNumber>
    </submittedName>
</protein>
<proteinExistence type="predicted"/>
<dbReference type="InterPro" id="IPR028098">
    <property type="entry name" value="Glyco_trans_4-like_N"/>
</dbReference>
<dbReference type="EMBL" id="JAUCDY010000017">
    <property type="protein sequence ID" value="MDM7858832.1"/>
    <property type="molecule type" value="Genomic_DNA"/>
</dbReference>
<keyword evidence="2" id="KW-0328">Glycosyltransferase</keyword>
<accession>A0ABT7SRL5</accession>